<evidence type="ECO:0000313" key="3">
    <source>
        <dbReference type="Proteomes" id="UP000708208"/>
    </source>
</evidence>
<evidence type="ECO:0000256" key="1">
    <source>
        <dbReference type="SAM" id="MobiDB-lite"/>
    </source>
</evidence>
<reference evidence="2" key="1">
    <citation type="submission" date="2021-06" db="EMBL/GenBank/DDBJ databases">
        <authorList>
            <person name="Hodson N. C."/>
            <person name="Mongue J. A."/>
            <person name="Jaron S. K."/>
        </authorList>
    </citation>
    <scope>NUCLEOTIDE SEQUENCE</scope>
</reference>
<feature type="non-terminal residue" evidence="2">
    <location>
        <position position="28"/>
    </location>
</feature>
<feature type="region of interest" description="Disordered" evidence="1">
    <location>
        <begin position="1"/>
        <end position="28"/>
    </location>
</feature>
<protein>
    <submittedName>
        <fullName evidence="2">Uncharacterized protein</fullName>
    </submittedName>
</protein>
<dbReference type="EMBL" id="CAJVCH010107066">
    <property type="protein sequence ID" value="CAG7724218.1"/>
    <property type="molecule type" value="Genomic_DNA"/>
</dbReference>
<feature type="non-terminal residue" evidence="2">
    <location>
        <position position="1"/>
    </location>
</feature>
<organism evidence="2 3">
    <name type="scientific">Allacma fusca</name>
    <dbReference type="NCBI Taxonomy" id="39272"/>
    <lineage>
        <taxon>Eukaryota</taxon>
        <taxon>Metazoa</taxon>
        <taxon>Ecdysozoa</taxon>
        <taxon>Arthropoda</taxon>
        <taxon>Hexapoda</taxon>
        <taxon>Collembola</taxon>
        <taxon>Symphypleona</taxon>
        <taxon>Sminthuridae</taxon>
        <taxon>Allacma</taxon>
    </lineage>
</organism>
<proteinExistence type="predicted"/>
<name>A0A8J2NYT7_9HEXA</name>
<dbReference type="Proteomes" id="UP000708208">
    <property type="component" value="Unassembled WGS sequence"/>
</dbReference>
<gene>
    <name evidence="2" type="ORF">AFUS01_LOCUS13253</name>
</gene>
<sequence>GGASEAGESAEEDGGELPDLWSNNEVEG</sequence>
<comment type="caution">
    <text evidence="2">The sequence shown here is derived from an EMBL/GenBank/DDBJ whole genome shotgun (WGS) entry which is preliminary data.</text>
</comment>
<evidence type="ECO:0000313" key="2">
    <source>
        <dbReference type="EMBL" id="CAG7724218.1"/>
    </source>
</evidence>
<accession>A0A8J2NYT7</accession>
<dbReference type="AlphaFoldDB" id="A0A8J2NYT7"/>
<keyword evidence="3" id="KW-1185">Reference proteome</keyword>